<sequence>MMFAQKAPRDLKHLLIAVSALLATPLAAEETPRESGPVQLEATYKASLEKGIPVKGSATRSVKQLEDGSWLSEFRVDSFIADITETSRFLWRDGQAYPSTYRYALEGLVIPDRHRAMNFNWADNRVTGNYEDTEIDMELPPQTLDPLNYQLQLRQDLKSGQTEMHYQIVNKNRLDDDTYKVVGEEIIDSQLGTIDTVKVEKVRAPEKKRKTFMWFAPEWDYLLVRLVQIEDDGTRYEIHLENATVAGEAVTPPSTP</sequence>
<evidence type="ECO:0000313" key="2">
    <source>
        <dbReference type="EMBL" id="ENO14460.1"/>
    </source>
</evidence>
<dbReference type="PATRIC" id="fig|626887.3.peg.4751"/>
<name>N6VW57_9GAMM</name>
<evidence type="ECO:0000313" key="3">
    <source>
        <dbReference type="Proteomes" id="UP000013165"/>
    </source>
</evidence>
<dbReference type="InterPro" id="IPR021457">
    <property type="entry name" value="DUF3108"/>
</dbReference>
<dbReference type="eggNOG" id="ENOG5032YUN">
    <property type="taxonomic scope" value="Bacteria"/>
</dbReference>
<dbReference type="Pfam" id="PF11306">
    <property type="entry name" value="DUF3108"/>
    <property type="match status" value="1"/>
</dbReference>
<dbReference type="AlphaFoldDB" id="N6VW57"/>
<gene>
    <name evidence="2" type="ORF">J057_23740</name>
</gene>
<reference evidence="2 3" key="1">
    <citation type="journal article" date="2013" name="Genome Announc.">
        <title>Genome Sequence of the Polycyclic Aromatic Hydrocarbon-Degrading Bacterium Strain Marinobacter nanhaiticus D15-8WT.</title>
        <authorList>
            <person name="Cui Z."/>
            <person name="Gao W."/>
            <person name="Li Q."/>
            <person name="Xu G."/>
            <person name="Zheng L."/>
        </authorList>
    </citation>
    <scope>NUCLEOTIDE SEQUENCE [LARGE SCALE GENOMIC DNA]</scope>
    <source>
        <strain evidence="2 3">D15-8W</strain>
    </source>
</reference>
<keyword evidence="3" id="KW-1185">Reference proteome</keyword>
<dbReference type="EMBL" id="APLQ01000014">
    <property type="protein sequence ID" value="ENO14460.1"/>
    <property type="molecule type" value="Genomic_DNA"/>
</dbReference>
<accession>N6VW57</accession>
<dbReference type="Proteomes" id="UP000013165">
    <property type="component" value="Unassembled WGS sequence"/>
</dbReference>
<protein>
    <submittedName>
        <fullName evidence="2">DUF3108 domain-containing protein</fullName>
    </submittedName>
</protein>
<dbReference type="STRING" id="626887.J057_23740"/>
<keyword evidence="1" id="KW-0732">Signal</keyword>
<comment type="caution">
    <text evidence="2">The sequence shown here is derived from an EMBL/GenBank/DDBJ whole genome shotgun (WGS) entry which is preliminary data.</text>
</comment>
<proteinExistence type="predicted"/>
<evidence type="ECO:0000256" key="1">
    <source>
        <dbReference type="SAM" id="SignalP"/>
    </source>
</evidence>
<feature type="signal peptide" evidence="1">
    <location>
        <begin position="1"/>
        <end position="28"/>
    </location>
</feature>
<dbReference type="HOGENOM" id="CLU_063619_2_0_6"/>
<organism evidence="2 3">
    <name type="scientific">Marinobacter nanhaiticus D15-8W</name>
    <dbReference type="NCBI Taxonomy" id="626887"/>
    <lineage>
        <taxon>Bacteria</taxon>
        <taxon>Pseudomonadati</taxon>
        <taxon>Pseudomonadota</taxon>
        <taxon>Gammaproteobacteria</taxon>
        <taxon>Pseudomonadales</taxon>
        <taxon>Marinobacteraceae</taxon>
        <taxon>Marinobacter</taxon>
    </lineage>
</organism>
<feature type="chain" id="PRO_5004126806" evidence="1">
    <location>
        <begin position="29"/>
        <end position="256"/>
    </location>
</feature>
<dbReference type="RefSeq" id="WP_004582678.1">
    <property type="nucleotide sequence ID" value="NZ_AP028878.1"/>
</dbReference>
<dbReference type="OrthoDB" id="6007799at2"/>